<keyword evidence="2" id="KW-0472">Membrane</keyword>
<evidence type="ECO:0008006" key="5">
    <source>
        <dbReference type="Google" id="ProtNLM"/>
    </source>
</evidence>
<evidence type="ECO:0000313" key="4">
    <source>
        <dbReference type="Proteomes" id="UP000462055"/>
    </source>
</evidence>
<dbReference type="Proteomes" id="UP000462055">
    <property type="component" value="Unassembled WGS sequence"/>
</dbReference>
<keyword evidence="4" id="KW-1185">Reference proteome</keyword>
<evidence type="ECO:0000313" key="3">
    <source>
        <dbReference type="EMBL" id="MWA07068.1"/>
    </source>
</evidence>
<comment type="caution">
    <text evidence="3">The sequence shown here is derived from an EMBL/GenBank/DDBJ whole genome shotgun (WGS) entry which is preliminary data.</text>
</comment>
<dbReference type="InterPro" id="IPR047789">
    <property type="entry name" value="CU044_5270-like"/>
</dbReference>
<accession>A0A6I4MLH3</accession>
<keyword evidence="2" id="KW-0812">Transmembrane</keyword>
<sequence>MTELERFRSDVPELGMADVRAEERRLLSVLQDTARRPERPTARAPRRAPRRHRLRIGLAGAGLAAAAVAAGAVVVTTGGDPEPSPIVHTMPVASVQVLERAADNAARTQELHPKPGQFLVFESRSMNPVEGSTGGHEERYLERTKSKTWLPVEGHSTRGVAQVEVLAPKPYPGWPIPPEARRKVGWSAPERIGGVDNRAEHLRNDYAYLSRLPADPAKMYQHLYTGLGTGPQADVVAWQNVGNMLSDAYMPAAQRAALFRAAGAIHGVTTVGHAVDAAGRTGVAVALTTPDSGIRDEYIFDEDTYQYLGQRVVVTNAAQGGAPVGTVLTNSAQLKVSVADRAPAVD</sequence>
<evidence type="ECO:0000256" key="1">
    <source>
        <dbReference type="SAM" id="MobiDB-lite"/>
    </source>
</evidence>
<evidence type="ECO:0000256" key="2">
    <source>
        <dbReference type="SAM" id="Phobius"/>
    </source>
</evidence>
<dbReference type="NCBIfam" id="NF038083">
    <property type="entry name" value="CU044_5270_fam"/>
    <property type="match status" value="1"/>
</dbReference>
<proteinExistence type="predicted"/>
<feature type="transmembrane region" description="Helical" evidence="2">
    <location>
        <begin position="56"/>
        <end position="75"/>
    </location>
</feature>
<gene>
    <name evidence="3" type="ORF">F8568_043375</name>
</gene>
<organism evidence="3 4">
    <name type="scientific">Actinomadura physcomitrii</name>
    <dbReference type="NCBI Taxonomy" id="2650748"/>
    <lineage>
        <taxon>Bacteria</taxon>
        <taxon>Bacillati</taxon>
        <taxon>Actinomycetota</taxon>
        <taxon>Actinomycetes</taxon>
        <taxon>Streptosporangiales</taxon>
        <taxon>Thermomonosporaceae</taxon>
        <taxon>Actinomadura</taxon>
    </lineage>
</organism>
<reference evidence="3" key="1">
    <citation type="submission" date="2019-12" db="EMBL/GenBank/DDBJ databases">
        <title>Actinomadura physcomitrii sp. nov., a novel actinomycete isolated from moss [Physcomitrium sphaericum (Ludw) Fuernr].</title>
        <authorList>
            <person name="Zhuang X."/>
        </authorList>
    </citation>
    <scope>NUCLEOTIDE SEQUENCE [LARGE SCALE GENOMIC DNA]</scope>
    <source>
        <strain evidence="3">LD22</strain>
    </source>
</reference>
<protein>
    <recommendedName>
        <fullName evidence="5">CU044_5270 family protein</fullName>
    </recommendedName>
</protein>
<dbReference type="EMBL" id="WBMS02000062">
    <property type="protein sequence ID" value="MWA07068.1"/>
    <property type="molecule type" value="Genomic_DNA"/>
</dbReference>
<dbReference type="AlphaFoldDB" id="A0A6I4MLH3"/>
<feature type="region of interest" description="Disordered" evidence="1">
    <location>
        <begin position="31"/>
        <end position="51"/>
    </location>
</feature>
<name>A0A6I4MLH3_9ACTN</name>
<keyword evidence="2" id="KW-1133">Transmembrane helix</keyword>